<organism evidence="5 6">
    <name type="scientific">Agrobacterium deltaense NCPPB 1641</name>
    <dbReference type="NCBI Taxonomy" id="1183425"/>
    <lineage>
        <taxon>Bacteria</taxon>
        <taxon>Pseudomonadati</taxon>
        <taxon>Pseudomonadota</taxon>
        <taxon>Alphaproteobacteria</taxon>
        <taxon>Hyphomicrobiales</taxon>
        <taxon>Rhizobiaceae</taxon>
        <taxon>Rhizobium/Agrobacterium group</taxon>
        <taxon>Agrobacterium</taxon>
    </lineage>
</organism>
<name>A0A1S7U821_9HYPH</name>
<evidence type="ECO:0000256" key="1">
    <source>
        <dbReference type="ARBA" id="ARBA00007924"/>
    </source>
</evidence>
<evidence type="ECO:0000256" key="2">
    <source>
        <dbReference type="PROSITE-ProRule" id="PRU01076"/>
    </source>
</evidence>
<dbReference type="GO" id="GO:0003677">
    <property type="term" value="F:DNA binding"/>
    <property type="evidence" value="ECO:0007669"/>
    <property type="project" value="UniProtKB-UniRule"/>
</dbReference>
<keyword evidence="2" id="KW-0238">DNA-binding</keyword>
<dbReference type="EMBL" id="FCNP01000049">
    <property type="protein sequence ID" value="CVI63040.1"/>
    <property type="molecule type" value="Genomic_DNA"/>
</dbReference>
<dbReference type="NCBIfam" id="NF040493">
    <property type="entry name" value="TA_anti_VapB"/>
    <property type="match status" value="1"/>
</dbReference>
<dbReference type="PROSITE" id="PS51740">
    <property type="entry name" value="SPOVT_ABRB"/>
    <property type="match status" value="1"/>
</dbReference>
<dbReference type="PANTHER" id="PTHR37550">
    <property type="entry name" value="ANTITOXIN VAPB1"/>
    <property type="match status" value="1"/>
</dbReference>
<comment type="similarity">
    <text evidence="1">Belongs to the VapB family.</text>
</comment>
<gene>
    <name evidence="5" type="primary">vapB</name>
    <name evidence="5" type="ORF">AGR7A_pAt20069</name>
</gene>
<dbReference type="InterPro" id="IPR037914">
    <property type="entry name" value="SpoVT-AbrB_sf"/>
</dbReference>
<keyword evidence="6" id="KW-1185">Reference proteome</keyword>
<dbReference type="SMART" id="SM00966">
    <property type="entry name" value="SpoVT_AbrB"/>
    <property type="match status" value="1"/>
</dbReference>
<sequence>MPHVARVFQSGNSQAVRLPKEFRFDVDRVDITQEGDALVLRPHVERGDAWSSLKAAMARGVSDDFMKGGREQPKPQDRPELDTVFP</sequence>
<dbReference type="InterPro" id="IPR047976">
    <property type="entry name" value="Anti_VapB2-like"/>
</dbReference>
<dbReference type="Gene3D" id="2.10.260.10">
    <property type="match status" value="1"/>
</dbReference>
<protein>
    <submittedName>
        <fullName evidence="5">Antitoxin VapB1</fullName>
    </submittedName>
</protein>
<dbReference type="SUPFAM" id="SSF89447">
    <property type="entry name" value="AbrB/MazE/MraZ-like"/>
    <property type="match status" value="1"/>
</dbReference>
<dbReference type="PANTHER" id="PTHR37550:SF3">
    <property type="entry name" value="ANTITOXIN VAPB1"/>
    <property type="match status" value="1"/>
</dbReference>
<dbReference type="AlphaFoldDB" id="A0A1S7U821"/>
<comment type="caution">
    <text evidence="5">The sequence shown here is derived from an EMBL/GenBank/DDBJ whole genome shotgun (WGS) entry which is preliminary data.</text>
</comment>
<dbReference type="RefSeq" id="WP_080855053.1">
    <property type="nucleotide sequence ID" value="NZ_LT009777.1"/>
</dbReference>
<reference evidence="5" key="1">
    <citation type="submission" date="2016-01" db="EMBL/GenBank/DDBJ databases">
        <authorList>
            <person name="Regsiter A."/>
            <person name="william w."/>
        </authorList>
    </citation>
    <scope>NUCLEOTIDE SEQUENCE</scope>
    <source>
        <strain evidence="5">NCPPB 1641</strain>
    </source>
</reference>
<evidence type="ECO:0000313" key="6">
    <source>
        <dbReference type="Proteomes" id="UP000192140"/>
    </source>
</evidence>
<evidence type="ECO:0000259" key="4">
    <source>
        <dbReference type="PROSITE" id="PS51740"/>
    </source>
</evidence>
<evidence type="ECO:0000256" key="3">
    <source>
        <dbReference type="SAM" id="MobiDB-lite"/>
    </source>
</evidence>
<dbReference type="InterPro" id="IPR051734">
    <property type="entry name" value="VapB_TA_antitoxins"/>
</dbReference>
<evidence type="ECO:0000313" key="5">
    <source>
        <dbReference type="EMBL" id="CVI63040.1"/>
    </source>
</evidence>
<accession>A0A1S7U821</accession>
<feature type="domain" description="SpoVT-AbrB" evidence="4">
    <location>
        <begin position="5"/>
        <end position="45"/>
    </location>
</feature>
<proteinExistence type="inferred from homology"/>
<feature type="region of interest" description="Disordered" evidence="3">
    <location>
        <begin position="64"/>
        <end position="86"/>
    </location>
</feature>
<dbReference type="Proteomes" id="UP000192140">
    <property type="component" value="Unassembled WGS sequence"/>
</dbReference>
<dbReference type="InterPro" id="IPR007159">
    <property type="entry name" value="SpoVT-AbrB_dom"/>
</dbReference>
<dbReference type="Pfam" id="PF04014">
    <property type="entry name" value="MazE_antitoxin"/>
    <property type="match status" value="1"/>
</dbReference>